<protein>
    <recommendedName>
        <fullName evidence="4">Secreted protein</fullName>
    </recommendedName>
</protein>
<dbReference type="AlphaFoldDB" id="A0AAV2GDF0"/>
<evidence type="ECO:0000313" key="2">
    <source>
        <dbReference type="EMBL" id="CAL1408377.1"/>
    </source>
</evidence>
<dbReference type="Proteomes" id="UP001497516">
    <property type="component" value="Chromosome 8"/>
</dbReference>
<gene>
    <name evidence="2" type="ORF">LTRI10_LOCUS47977</name>
</gene>
<reference evidence="2 3" key="1">
    <citation type="submission" date="2024-04" db="EMBL/GenBank/DDBJ databases">
        <authorList>
            <person name="Fracassetti M."/>
        </authorList>
    </citation>
    <scope>NUCLEOTIDE SEQUENCE [LARGE SCALE GENOMIC DNA]</scope>
</reference>
<keyword evidence="1" id="KW-0732">Signal</keyword>
<evidence type="ECO:0008006" key="4">
    <source>
        <dbReference type="Google" id="ProtNLM"/>
    </source>
</evidence>
<proteinExistence type="predicted"/>
<organism evidence="2 3">
    <name type="scientific">Linum trigynum</name>
    <dbReference type="NCBI Taxonomy" id="586398"/>
    <lineage>
        <taxon>Eukaryota</taxon>
        <taxon>Viridiplantae</taxon>
        <taxon>Streptophyta</taxon>
        <taxon>Embryophyta</taxon>
        <taxon>Tracheophyta</taxon>
        <taxon>Spermatophyta</taxon>
        <taxon>Magnoliopsida</taxon>
        <taxon>eudicotyledons</taxon>
        <taxon>Gunneridae</taxon>
        <taxon>Pentapetalae</taxon>
        <taxon>rosids</taxon>
        <taxon>fabids</taxon>
        <taxon>Malpighiales</taxon>
        <taxon>Linaceae</taxon>
        <taxon>Linum</taxon>
    </lineage>
</organism>
<feature type="signal peptide" evidence="1">
    <location>
        <begin position="1"/>
        <end position="20"/>
    </location>
</feature>
<evidence type="ECO:0000256" key="1">
    <source>
        <dbReference type="SAM" id="SignalP"/>
    </source>
</evidence>
<keyword evidence="3" id="KW-1185">Reference proteome</keyword>
<feature type="chain" id="PRO_5043393631" description="Secreted protein" evidence="1">
    <location>
        <begin position="21"/>
        <end position="89"/>
    </location>
</feature>
<name>A0AAV2GDF0_9ROSI</name>
<evidence type="ECO:0000313" key="3">
    <source>
        <dbReference type="Proteomes" id="UP001497516"/>
    </source>
</evidence>
<sequence>MILFLTADVLILLQISCSNSIPHDYPHLYLLPSSGWDGIFLLNMSIKIPHRDEKSQSGHGFQELPPPFHCLLPKLSSIFFSFPFCPLLL</sequence>
<dbReference type="EMBL" id="OZ034821">
    <property type="protein sequence ID" value="CAL1408377.1"/>
    <property type="molecule type" value="Genomic_DNA"/>
</dbReference>
<accession>A0AAV2GDF0</accession>